<evidence type="ECO:0000313" key="8">
    <source>
        <dbReference type="EMBL" id="HGI87584.1"/>
    </source>
</evidence>
<evidence type="ECO:0000256" key="1">
    <source>
        <dbReference type="ARBA" id="ARBA00004651"/>
    </source>
</evidence>
<evidence type="ECO:0000256" key="4">
    <source>
        <dbReference type="ARBA" id="ARBA00022989"/>
    </source>
</evidence>
<feature type="transmembrane region" description="Helical" evidence="6">
    <location>
        <begin position="174"/>
        <end position="193"/>
    </location>
</feature>
<keyword evidence="5 6" id="KW-0472">Membrane</keyword>
<comment type="caution">
    <text evidence="8">The sequence shown here is derived from an EMBL/GenBank/DDBJ whole genome shotgun (WGS) entry which is preliminary data.</text>
</comment>
<feature type="transmembrane region" description="Helical" evidence="6">
    <location>
        <begin position="141"/>
        <end position="162"/>
    </location>
</feature>
<reference evidence="8" key="1">
    <citation type="journal article" date="2020" name="mSystems">
        <title>Genome- and Community-Level Interaction Insights into Carbon Utilization and Element Cycling Functions of Hydrothermarchaeota in Hydrothermal Sediment.</title>
        <authorList>
            <person name="Zhou Z."/>
            <person name="Liu Y."/>
            <person name="Xu W."/>
            <person name="Pan J."/>
            <person name="Luo Z.H."/>
            <person name="Li M."/>
        </authorList>
    </citation>
    <scope>NUCLEOTIDE SEQUENCE [LARGE SCALE GENOMIC DNA]</scope>
    <source>
        <strain evidence="8">SpSt-732</strain>
    </source>
</reference>
<protein>
    <submittedName>
        <fullName evidence="8">Sodium:proton antiporter</fullName>
    </submittedName>
</protein>
<organism evidence="8">
    <name type="scientific">Ignisphaera aggregans</name>
    <dbReference type="NCBI Taxonomy" id="334771"/>
    <lineage>
        <taxon>Archaea</taxon>
        <taxon>Thermoproteota</taxon>
        <taxon>Thermoprotei</taxon>
        <taxon>Desulfurococcales</taxon>
        <taxon>Desulfurococcaceae</taxon>
        <taxon>Ignisphaera</taxon>
    </lineage>
</organism>
<feature type="transmembrane region" description="Helical" evidence="6">
    <location>
        <begin position="117"/>
        <end position="135"/>
    </location>
</feature>
<evidence type="ECO:0000256" key="2">
    <source>
        <dbReference type="ARBA" id="ARBA00022475"/>
    </source>
</evidence>
<feature type="domain" description="Na+/H+ antiporter MnhB subunit-related protein" evidence="7">
    <location>
        <begin position="110"/>
        <end position="246"/>
    </location>
</feature>
<dbReference type="InterPro" id="IPR007182">
    <property type="entry name" value="MnhB"/>
</dbReference>
<dbReference type="PANTHER" id="PTHR33932:SF4">
    <property type="entry name" value="NA(+)_H(+) ANTIPORTER SUBUNIT B"/>
    <property type="match status" value="1"/>
</dbReference>
<evidence type="ECO:0000256" key="3">
    <source>
        <dbReference type="ARBA" id="ARBA00022692"/>
    </source>
</evidence>
<evidence type="ECO:0000259" key="7">
    <source>
        <dbReference type="Pfam" id="PF04039"/>
    </source>
</evidence>
<keyword evidence="2" id="KW-1003">Cell membrane</keyword>
<dbReference type="AlphaFoldDB" id="A0A7C4FDT5"/>
<dbReference type="GO" id="GO:0005886">
    <property type="term" value="C:plasma membrane"/>
    <property type="evidence" value="ECO:0007669"/>
    <property type="project" value="UniProtKB-SubCell"/>
</dbReference>
<keyword evidence="4 6" id="KW-1133">Transmembrane helix</keyword>
<keyword evidence="3 6" id="KW-0812">Transmembrane</keyword>
<dbReference type="InterPro" id="IPR050622">
    <property type="entry name" value="CPA3_antiporter_subunitB"/>
</dbReference>
<accession>A0A7C4FDT5</accession>
<name>A0A7C4FDT5_9CREN</name>
<dbReference type="Pfam" id="PF04039">
    <property type="entry name" value="MnhB"/>
    <property type="match status" value="1"/>
</dbReference>
<feature type="transmembrane region" description="Helical" evidence="6">
    <location>
        <begin position="76"/>
        <end position="96"/>
    </location>
</feature>
<evidence type="ECO:0000256" key="6">
    <source>
        <dbReference type="SAM" id="Phobius"/>
    </source>
</evidence>
<gene>
    <name evidence="8" type="ORF">ENV14_04230</name>
</gene>
<sequence>MRLSDIVIGVSMAMLAVLLSYLMVYGGLGPIASHSLRPLAKSFLNYTYNPWNVVYSALSPEAVTAIVWDFRGLDTYFETSVLFIAIVGLVALFRGVSIAQGVSSRGLSIIVKTSTKLVAPLILVAGASLAFHGHLSPGGGFQGGSFMAVAMVLIAITFSIEFLHQKGLSLSTLLAIRCVGLLAIAVVSVYLLIKAVLLGGSAYIFQNMIRINSSHSMPSWFIDRPLGGTLFFFNLSESVAVIGGLTLGVILLLLREEELRAVIGGEERE</sequence>
<dbReference type="EMBL" id="DTFF01000039">
    <property type="protein sequence ID" value="HGI87584.1"/>
    <property type="molecule type" value="Genomic_DNA"/>
</dbReference>
<comment type="subcellular location">
    <subcellularLocation>
        <location evidence="1">Cell membrane</location>
        <topology evidence="1">Multi-pass membrane protein</topology>
    </subcellularLocation>
</comment>
<feature type="transmembrane region" description="Helical" evidence="6">
    <location>
        <begin position="6"/>
        <end position="28"/>
    </location>
</feature>
<proteinExistence type="predicted"/>
<evidence type="ECO:0000256" key="5">
    <source>
        <dbReference type="ARBA" id="ARBA00023136"/>
    </source>
</evidence>
<dbReference type="PANTHER" id="PTHR33932">
    <property type="entry name" value="NA(+)/H(+) ANTIPORTER SUBUNIT B"/>
    <property type="match status" value="1"/>
</dbReference>
<feature type="transmembrane region" description="Helical" evidence="6">
    <location>
        <begin position="230"/>
        <end position="254"/>
    </location>
</feature>